<dbReference type="Pfam" id="PF00756">
    <property type="entry name" value="Esterase"/>
    <property type="match status" value="1"/>
</dbReference>
<organism evidence="2 3">
    <name type="scientific">Chondromyces apiculatus DSM 436</name>
    <dbReference type="NCBI Taxonomy" id="1192034"/>
    <lineage>
        <taxon>Bacteria</taxon>
        <taxon>Pseudomonadati</taxon>
        <taxon>Myxococcota</taxon>
        <taxon>Polyangia</taxon>
        <taxon>Polyangiales</taxon>
        <taxon>Polyangiaceae</taxon>
        <taxon>Chondromyces</taxon>
    </lineage>
</organism>
<dbReference type="PANTHER" id="PTHR48098:SF6">
    <property type="entry name" value="FERRI-BACILLIBACTIN ESTERASE BESA"/>
    <property type="match status" value="1"/>
</dbReference>
<feature type="region of interest" description="Disordered" evidence="1">
    <location>
        <begin position="352"/>
        <end position="400"/>
    </location>
</feature>
<dbReference type="SUPFAM" id="SSF53474">
    <property type="entry name" value="alpha/beta-Hydrolases"/>
    <property type="match status" value="1"/>
</dbReference>
<dbReference type="InterPro" id="IPR050583">
    <property type="entry name" value="Mycobacterial_A85_antigen"/>
</dbReference>
<dbReference type="eggNOG" id="COG2819">
    <property type="taxonomic scope" value="Bacteria"/>
</dbReference>
<dbReference type="AlphaFoldDB" id="A0A017T0X8"/>
<protein>
    <submittedName>
        <fullName evidence="2">Putative alpha-dextrin endo-1, 6-alpha-glucosidase</fullName>
    </submittedName>
</protein>
<keyword evidence="3" id="KW-1185">Reference proteome</keyword>
<dbReference type="STRING" id="1192034.CAP_6662"/>
<dbReference type="RefSeq" id="WP_052376348.1">
    <property type="nucleotide sequence ID" value="NZ_ASRX01000057.1"/>
</dbReference>
<feature type="compositionally biased region" description="Polar residues" evidence="1">
    <location>
        <begin position="33"/>
        <end position="42"/>
    </location>
</feature>
<dbReference type="InterPro" id="IPR000801">
    <property type="entry name" value="Esterase-like"/>
</dbReference>
<evidence type="ECO:0000256" key="1">
    <source>
        <dbReference type="SAM" id="MobiDB-lite"/>
    </source>
</evidence>
<feature type="compositionally biased region" description="Basic and acidic residues" evidence="1">
    <location>
        <begin position="373"/>
        <end position="387"/>
    </location>
</feature>
<dbReference type="InterPro" id="IPR029058">
    <property type="entry name" value="AB_hydrolase_fold"/>
</dbReference>
<reference evidence="2 3" key="1">
    <citation type="submission" date="2013-05" db="EMBL/GenBank/DDBJ databases">
        <title>Genome assembly of Chondromyces apiculatus DSM 436.</title>
        <authorList>
            <person name="Sharma G."/>
            <person name="Khatri I."/>
            <person name="Kaur C."/>
            <person name="Mayilraj S."/>
            <person name="Subramanian S."/>
        </authorList>
    </citation>
    <scope>NUCLEOTIDE SEQUENCE [LARGE SCALE GENOMIC DNA]</scope>
    <source>
        <strain evidence="2 3">DSM 436</strain>
    </source>
</reference>
<evidence type="ECO:0000313" key="2">
    <source>
        <dbReference type="EMBL" id="EYF02632.1"/>
    </source>
</evidence>
<sequence length="400" mass="44708">MSHDTPCVTVIEVTYPAHRGTIGLRGDHEPLSWENTTPPTSQDGDRYRFELRIPEGDLLEFKLVRNEEDWASGRNYMVHAGELVHIEPCFEKQGSTLLPAEEFLAGDEKLSFTVLLPPSYGEQEHKRYPVLYVQDGQAIWSTSQDPYGVWSLEKTLDHLFELNAIDEIIVVAIDTSERRIERLSPIPDPEHGGGGGEAYLRAIVDHLIPLINERFRTRGDRENTALMGSSMGGLFSFWAAWTRPDVFGKAACLSSSFWWAKRQLVRMVQSAERPAIRPFLYLDSGASVSTTEKDPNVRDGFHHTRSMLRALLLQGYTGGVDLHRLAFAGQTHDANSWSARVAVPLQLLFPPPASSHVPAESIPTPEPQPEQPPQEHHEGEAAPEQHEQPPPQEQQAAPPG</sequence>
<accession>A0A017T0X8</accession>
<proteinExistence type="predicted"/>
<dbReference type="Gene3D" id="3.40.50.1820">
    <property type="entry name" value="alpha/beta hydrolase"/>
    <property type="match status" value="1"/>
</dbReference>
<gene>
    <name evidence="2" type="ORF">CAP_6662</name>
</gene>
<dbReference type="PANTHER" id="PTHR48098">
    <property type="entry name" value="ENTEROCHELIN ESTERASE-RELATED"/>
    <property type="match status" value="1"/>
</dbReference>
<name>A0A017T0X8_9BACT</name>
<comment type="caution">
    <text evidence="2">The sequence shown here is derived from an EMBL/GenBank/DDBJ whole genome shotgun (WGS) entry which is preliminary data.</text>
</comment>
<dbReference type="EMBL" id="ASRX01000057">
    <property type="protein sequence ID" value="EYF02632.1"/>
    <property type="molecule type" value="Genomic_DNA"/>
</dbReference>
<feature type="region of interest" description="Disordered" evidence="1">
    <location>
        <begin position="26"/>
        <end position="45"/>
    </location>
</feature>
<dbReference type="OrthoDB" id="49490at2"/>
<evidence type="ECO:0000313" key="3">
    <source>
        <dbReference type="Proteomes" id="UP000019678"/>
    </source>
</evidence>
<feature type="compositionally biased region" description="Pro residues" evidence="1">
    <location>
        <begin position="388"/>
        <end position="400"/>
    </location>
</feature>
<dbReference type="Proteomes" id="UP000019678">
    <property type="component" value="Unassembled WGS sequence"/>
</dbReference>